<dbReference type="PROSITE" id="PS51360">
    <property type="entry name" value="PLUS3"/>
    <property type="match status" value="1"/>
</dbReference>
<reference evidence="8" key="1">
    <citation type="journal article" date="2023" name="Plant Biotechnol. J.">
        <title>Chromosome-level wild Hevea brasiliensis genome provides new tools for genomic-assisted breeding and valuable loci to elevate rubber yield.</title>
        <authorList>
            <person name="Cheng H."/>
            <person name="Song X."/>
            <person name="Hu Y."/>
            <person name="Wu T."/>
            <person name="Yang Q."/>
            <person name="An Z."/>
            <person name="Feng S."/>
            <person name="Deng Z."/>
            <person name="Wu W."/>
            <person name="Zeng X."/>
            <person name="Tu M."/>
            <person name="Wang X."/>
            <person name="Huang H."/>
        </authorList>
    </citation>
    <scope>NUCLEOTIDE SEQUENCE</scope>
    <source>
        <strain evidence="8">MT/VB/25A 57/8</strain>
    </source>
</reference>
<feature type="compositionally biased region" description="Basic residues" evidence="4">
    <location>
        <begin position="197"/>
        <end position="214"/>
    </location>
</feature>
<dbReference type="Pfam" id="PF02201">
    <property type="entry name" value="SWIB"/>
    <property type="match status" value="1"/>
</dbReference>
<evidence type="ECO:0000256" key="1">
    <source>
        <dbReference type="ARBA" id="ARBA00022723"/>
    </source>
</evidence>
<evidence type="ECO:0000259" key="7">
    <source>
        <dbReference type="PROSITE" id="PS51925"/>
    </source>
</evidence>
<dbReference type="InterPro" id="IPR036128">
    <property type="entry name" value="Plus3-like_sf"/>
</dbReference>
<dbReference type="SMART" id="SM00719">
    <property type="entry name" value="Plus3"/>
    <property type="match status" value="1"/>
</dbReference>
<dbReference type="CDD" id="cd10567">
    <property type="entry name" value="SWIB-MDM2_like"/>
    <property type="match status" value="1"/>
</dbReference>
<dbReference type="PROSITE" id="PS51925">
    <property type="entry name" value="SWIB_MDM2"/>
    <property type="match status" value="1"/>
</dbReference>
<evidence type="ECO:0000256" key="2">
    <source>
        <dbReference type="ARBA" id="ARBA00022771"/>
    </source>
</evidence>
<dbReference type="Pfam" id="PF22908">
    <property type="entry name" value="PHD_NSD"/>
    <property type="match status" value="1"/>
</dbReference>
<sequence length="760" mass="86862">MRRTKKINKDEIAEDWCFICKDGGLLMVCDYKDCLKAYHPWCVEKDDSFLESDVPWICKWHFCFICKKTPKFHCFCCANAVCGRCVGVAEFAVITRKRGLCNHCLTLAGLVEGIKNPDFDEGKIDFNDRGTYEFMFKAYWEMIKSKEGLTSNHVHKLLNKGTDTEYLDINDISEGEESISEFEGENELISDDDDLNKRKKRKGTQKRKSKKRKQSVINKNVKSKKREFSGWGSKLLFDFLASIGKDTEQELSQYDVAAIITRYCNEHKLFHPEKKKKVICDEWLKSLLGRKSVNKNSIHNLLTPHFAENFEQSEDDFGYSSEGKGGNVSMACKRQRNSSPDRKSQNKEAIPDVQRSCFASVIPENINLIYLRRSLVEELSKQPETFDDRVLGSFVRIKCDPYDYSQKNSHQLLKVKGIKRSSRSGEVNTDILLQVFNMPKDIPICKLSDDNFSKEECEDLQQRVSEGRLERPTVVEFKEKAKSLHDVITKHWILKEITLLQNLIDHANEKGWRREYPLILLLLRTPTEQSRLLHDIPEIIADEAEVETAENDLSSKDEKGNNTSPESACGGMSKPCRKSSSGNRIPSYLNDGANFAESCESALEVKENYSKASHPELISGQLLASIPQGQPIASGSGQQYQPSTSGEKQEKPVDVEHEKVKNMQSEPQTELIELRNDEEQDTNIAKSKQTPDDLDSSIWYVVSPHGIKRGPYSMSVLKQWSDTSYSELKFKVWKTDQSPEEAVFLTDAICQVFSAKKRKF</sequence>
<dbReference type="Proteomes" id="UP001174677">
    <property type="component" value="Chromosome 14"/>
</dbReference>
<dbReference type="SMART" id="SM00249">
    <property type="entry name" value="PHD"/>
    <property type="match status" value="1"/>
</dbReference>
<dbReference type="InterPro" id="IPR003169">
    <property type="entry name" value="GYF"/>
</dbReference>
<evidence type="ECO:0000259" key="5">
    <source>
        <dbReference type="PROSITE" id="PS50829"/>
    </source>
</evidence>
<dbReference type="SUPFAM" id="SSF47592">
    <property type="entry name" value="SWIB/MDM2 domain"/>
    <property type="match status" value="1"/>
</dbReference>
<dbReference type="SUPFAM" id="SSF57903">
    <property type="entry name" value="FYVE/PHD zinc finger"/>
    <property type="match status" value="1"/>
</dbReference>
<protein>
    <submittedName>
        <fullName evidence="8">Uncharacterized protein</fullName>
    </submittedName>
</protein>
<keyword evidence="1" id="KW-0479">Metal-binding</keyword>
<dbReference type="Gene3D" id="1.10.245.10">
    <property type="entry name" value="SWIB/MDM2 domain"/>
    <property type="match status" value="1"/>
</dbReference>
<dbReference type="PANTHER" id="PTHR46851:SF23">
    <property type="entry name" value="SWIB_MDM2 DOMAIN-CONTAINING PROTEIN"/>
    <property type="match status" value="1"/>
</dbReference>
<feature type="domain" description="Plus3" evidence="6">
    <location>
        <begin position="360"/>
        <end position="489"/>
    </location>
</feature>
<dbReference type="EMBL" id="JARPOI010000014">
    <property type="protein sequence ID" value="KAJ9159067.1"/>
    <property type="molecule type" value="Genomic_DNA"/>
</dbReference>
<feature type="domain" description="GYF" evidence="5">
    <location>
        <begin position="696"/>
        <end position="750"/>
    </location>
</feature>
<dbReference type="Pfam" id="PF25980">
    <property type="entry name" value="NERD_plant"/>
    <property type="match status" value="1"/>
</dbReference>
<feature type="region of interest" description="Disordered" evidence="4">
    <location>
        <begin position="319"/>
        <end position="350"/>
    </location>
</feature>
<evidence type="ECO:0000313" key="9">
    <source>
        <dbReference type="Proteomes" id="UP001174677"/>
    </source>
</evidence>
<dbReference type="Gene3D" id="3.30.1490.40">
    <property type="match status" value="1"/>
</dbReference>
<dbReference type="InterPro" id="IPR001965">
    <property type="entry name" value="Znf_PHD"/>
</dbReference>
<evidence type="ECO:0000256" key="4">
    <source>
        <dbReference type="SAM" id="MobiDB-lite"/>
    </source>
</evidence>
<dbReference type="PANTHER" id="PTHR46851">
    <property type="entry name" value="OS01G0884500 PROTEIN"/>
    <property type="match status" value="1"/>
</dbReference>
<feature type="region of interest" description="Disordered" evidence="4">
    <location>
        <begin position="628"/>
        <end position="691"/>
    </location>
</feature>
<dbReference type="InterPro" id="IPR013083">
    <property type="entry name" value="Znf_RING/FYVE/PHD"/>
</dbReference>
<gene>
    <name evidence="8" type="ORF">P3X46_024598</name>
</gene>
<feature type="compositionally biased region" description="Basic and acidic residues" evidence="4">
    <location>
        <begin position="339"/>
        <end position="350"/>
    </location>
</feature>
<dbReference type="InterPro" id="IPR055198">
    <property type="entry name" value="NSD_PHD"/>
</dbReference>
<dbReference type="CDD" id="cd15568">
    <property type="entry name" value="PHD5_NSD"/>
    <property type="match status" value="1"/>
</dbReference>
<dbReference type="Pfam" id="PF03126">
    <property type="entry name" value="Plus-3"/>
    <property type="match status" value="1"/>
</dbReference>
<keyword evidence="3" id="KW-0862">Zinc</keyword>
<dbReference type="PROSITE" id="PS50829">
    <property type="entry name" value="GYF"/>
    <property type="match status" value="1"/>
</dbReference>
<evidence type="ECO:0000313" key="8">
    <source>
        <dbReference type="EMBL" id="KAJ9159067.1"/>
    </source>
</evidence>
<feature type="compositionally biased region" description="Basic and acidic residues" evidence="4">
    <location>
        <begin position="647"/>
        <end position="661"/>
    </location>
</feature>
<dbReference type="InterPro" id="IPR035445">
    <property type="entry name" value="GYF-like_dom_sf"/>
</dbReference>
<dbReference type="InterPro" id="IPR004343">
    <property type="entry name" value="Plus-3_dom"/>
</dbReference>
<dbReference type="InterPro" id="IPR003121">
    <property type="entry name" value="SWIB_MDM2_domain"/>
</dbReference>
<accession>A0ABQ9L2Z1</accession>
<dbReference type="Gene3D" id="3.30.40.10">
    <property type="entry name" value="Zinc/RING finger domain, C3HC4 (zinc finger)"/>
    <property type="match status" value="1"/>
</dbReference>
<dbReference type="SUPFAM" id="SSF159042">
    <property type="entry name" value="Plus3-like"/>
    <property type="match status" value="1"/>
</dbReference>
<keyword evidence="9" id="KW-1185">Reference proteome</keyword>
<feature type="compositionally biased region" description="Polar residues" evidence="4">
    <location>
        <begin position="628"/>
        <end position="646"/>
    </location>
</feature>
<name>A0ABQ9L2Z1_HEVBR</name>
<organism evidence="8 9">
    <name type="scientific">Hevea brasiliensis</name>
    <name type="common">Para rubber tree</name>
    <name type="synonym">Siphonia brasiliensis</name>
    <dbReference type="NCBI Taxonomy" id="3981"/>
    <lineage>
        <taxon>Eukaryota</taxon>
        <taxon>Viridiplantae</taxon>
        <taxon>Streptophyta</taxon>
        <taxon>Embryophyta</taxon>
        <taxon>Tracheophyta</taxon>
        <taxon>Spermatophyta</taxon>
        <taxon>Magnoliopsida</taxon>
        <taxon>eudicotyledons</taxon>
        <taxon>Gunneridae</taxon>
        <taxon>Pentapetalae</taxon>
        <taxon>rosids</taxon>
        <taxon>fabids</taxon>
        <taxon>Malpighiales</taxon>
        <taxon>Euphorbiaceae</taxon>
        <taxon>Crotonoideae</taxon>
        <taxon>Micrandreae</taxon>
        <taxon>Hevea</taxon>
    </lineage>
</organism>
<evidence type="ECO:0000256" key="3">
    <source>
        <dbReference type="ARBA" id="ARBA00022833"/>
    </source>
</evidence>
<keyword evidence="2" id="KW-0863">Zinc-finger</keyword>
<dbReference type="InterPro" id="IPR011011">
    <property type="entry name" value="Znf_FYVE_PHD"/>
</dbReference>
<proteinExistence type="predicted"/>
<feature type="domain" description="DM2" evidence="7">
    <location>
        <begin position="225"/>
        <end position="308"/>
    </location>
</feature>
<feature type="region of interest" description="Disordered" evidence="4">
    <location>
        <begin position="547"/>
        <end position="581"/>
    </location>
</feature>
<evidence type="ECO:0000259" key="6">
    <source>
        <dbReference type="PROSITE" id="PS51360"/>
    </source>
</evidence>
<dbReference type="InterPro" id="IPR036885">
    <property type="entry name" value="SWIB_MDM2_dom_sf"/>
</dbReference>
<dbReference type="InterPro" id="IPR058668">
    <property type="entry name" value="NERD_dom"/>
</dbReference>
<comment type="caution">
    <text evidence="8">The sequence shown here is derived from an EMBL/GenBank/DDBJ whole genome shotgun (WGS) entry which is preliminary data.</text>
</comment>
<feature type="region of interest" description="Disordered" evidence="4">
    <location>
        <begin position="193"/>
        <end position="218"/>
    </location>
</feature>
<dbReference type="InterPro" id="IPR045894">
    <property type="entry name" value="At5g08430-like"/>
</dbReference>
<dbReference type="Gene3D" id="3.90.70.200">
    <property type="entry name" value="Plus-3 domain"/>
    <property type="match status" value="1"/>
</dbReference>
<dbReference type="SUPFAM" id="SSF55277">
    <property type="entry name" value="GYF domain"/>
    <property type="match status" value="1"/>
</dbReference>